<sequence>MNIGIQSCTKKVTLKAAKDDIIEVIYYKGDSIDLKVKGIYEKYYVNTGSIVKIDNEFYSGDGNDNKHLMLSTKKDTIFQYENELKYKVEIKKISKDTFKSTSIYVNEYGEEYILQAIYYDKDYNIFKIVRRNRTYVK</sequence>
<reference evidence="1 2" key="1">
    <citation type="submission" date="2019-07" db="EMBL/GenBank/DDBJ databases">
        <title>Whole genome shotgun sequence of Empedobacter brevis NBRC 14943.</title>
        <authorList>
            <person name="Hosoyama A."/>
            <person name="Uohara A."/>
            <person name="Ohji S."/>
            <person name="Ichikawa N."/>
        </authorList>
    </citation>
    <scope>NUCLEOTIDE SEQUENCE [LARGE SCALE GENOMIC DNA]</scope>
    <source>
        <strain evidence="1 2">NBRC 14943</strain>
    </source>
</reference>
<dbReference type="RefSeq" id="WP_019975445.1">
    <property type="nucleotide sequence ID" value="NZ_BJXC01000005.1"/>
</dbReference>
<organism evidence="1 2">
    <name type="scientific">Empedobacter brevis NBRC 14943 = ATCC 43319</name>
    <dbReference type="NCBI Taxonomy" id="1218108"/>
    <lineage>
        <taxon>Bacteria</taxon>
        <taxon>Pseudomonadati</taxon>
        <taxon>Bacteroidota</taxon>
        <taxon>Flavobacteriia</taxon>
        <taxon>Flavobacteriales</taxon>
        <taxon>Weeksellaceae</taxon>
        <taxon>Empedobacter</taxon>
    </lineage>
</organism>
<evidence type="ECO:0000313" key="2">
    <source>
        <dbReference type="Proteomes" id="UP000321245"/>
    </source>
</evidence>
<comment type="caution">
    <text evidence="1">The sequence shown here is derived from an EMBL/GenBank/DDBJ whole genome shotgun (WGS) entry which is preliminary data.</text>
</comment>
<proteinExistence type="predicted"/>
<gene>
    <name evidence="1" type="ORF">EB1_09560</name>
</gene>
<accession>A0A511NEZ8</accession>
<dbReference type="EMBL" id="BJXC01000005">
    <property type="protein sequence ID" value="GEM51166.1"/>
    <property type="molecule type" value="Genomic_DNA"/>
</dbReference>
<keyword evidence="2" id="KW-1185">Reference proteome</keyword>
<dbReference type="Proteomes" id="UP000321245">
    <property type="component" value="Unassembled WGS sequence"/>
</dbReference>
<dbReference type="STRING" id="1218108.GCA_000382425_01956"/>
<name>A0A511NEZ8_9FLAO</name>
<dbReference type="AlphaFoldDB" id="A0A511NEZ8"/>
<protein>
    <submittedName>
        <fullName evidence="1">Uncharacterized protein</fullName>
    </submittedName>
</protein>
<evidence type="ECO:0000313" key="1">
    <source>
        <dbReference type="EMBL" id="GEM51166.1"/>
    </source>
</evidence>